<feature type="domain" description="NAD-dependent epimerase/dehydratase" evidence="2">
    <location>
        <begin position="3"/>
        <end position="240"/>
    </location>
</feature>
<organism evidence="3 4">
    <name type="scientific">Candidatus Nanopelagicus hibericus</name>
    <dbReference type="NCBI Taxonomy" id="1884915"/>
    <lineage>
        <taxon>Bacteria</taxon>
        <taxon>Bacillati</taxon>
        <taxon>Actinomycetota</taxon>
        <taxon>Actinomycetes</taxon>
        <taxon>Candidatus Nanopelagicales</taxon>
        <taxon>Candidatus Nanopelagicaceae</taxon>
        <taxon>Candidatus Nanopelagicus</taxon>
    </lineage>
</organism>
<dbReference type="InterPro" id="IPR001509">
    <property type="entry name" value="Epimerase_deHydtase"/>
</dbReference>
<dbReference type="RefSeq" id="WP_095672753.1">
    <property type="nucleotide sequence ID" value="NZ_CP016771.1"/>
</dbReference>
<dbReference type="OrthoDB" id="9801785at2"/>
<evidence type="ECO:0000313" key="4">
    <source>
        <dbReference type="Proteomes" id="UP000217171"/>
    </source>
</evidence>
<proteinExistence type="predicted"/>
<evidence type="ECO:0000259" key="2">
    <source>
        <dbReference type="Pfam" id="PF01370"/>
    </source>
</evidence>
<dbReference type="InterPro" id="IPR036291">
    <property type="entry name" value="NAD(P)-bd_dom_sf"/>
</dbReference>
<dbReference type="SUPFAM" id="SSF51735">
    <property type="entry name" value="NAD(P)-binding Rossmann-fold domains"/>
    <property type="match status" value="1"/>
</dbReference>
<dbReference type="Gene3D" id="3.40.50.720">
    <property type="entry name" value="NAD(P)-binding Rossmann-like Domain"/>
    <property type="match status" value="1"/>
</dbReference>
<keyword evidence="4" id="KW-1185">Reference proteome</keyword>
<dbReference type="EMBL" id="CP016771">
    <property type="protein sequence ID" value="ASY13781.1"/>
    <property type="molecule type" value="Genomic_DNA"/>
</dbReference>
<dbReference type="PANTHER" id="PTHR43574">
    <property type="entry name" value="EPIMERASE-RELATED"/>
    <property type="match status" value="1"/>
</dbReference>
<name>A0A249KAH5_9ACTN</name>
<dbReference type="PRINTS" id="PR01713">
    <property type="entry name" value="NUCEPIMERASE"/>
</dbReference>
<accession>A0A249KAH5</accession>
<gene>
    <name evidence="3" type="ORF">B1s21160_05645</name>
</gene>
<dbReference type="Pfam" id="PF01370">
    <property type="entry name" value="Epimerase"/>
    <property type="match status" value="1"/>
</dbReference>
<keyword evidence="1" id="KW-0520">NAD</keyword>
<dbReference type="Proteomes" id="UP000217171">
    <property type="component" value="Chromosome"/>
</dbReference>
<evidence type="ECO:0000256" key="1">
    <source>
        <dbReference type="ARBA" id="ARBA00023027"/>
    </source>
</evidence>
<evidence type="ECO:0000313" key="3">
    <source>
        <dbReference type="EMBL" id="ASY13781.1"/>
    </source>
</evidence>
<sequence>MKILVTGAAGFIGSALAQRLVGAGHQVTAIDNFSDYYDVNLKKLRIKSLLEPVGLQVTNLDISKPNEVATLIDSIKPDVVINLAAQAGVRLGLSETYKYVESNLIGFSNVLIATIENKVPFFLYASSSSVYGDKASIPYKESETNLHPNSFYGATKLANELLTPTLVRNSSTAARGLRFFTVYGPWGRPDMAYFRMISNVVSESEFSFYGDGSIERDFTYIQDSVDSIIALTDELKSRKPGYSDLVNVGGGRPLSMNYLMETVSSLANKKVSFKRVDGNLSDAVKTMSDSTYIQKISGTKPNTKLEEGLAKTFEWATQSEISINLDKWVNSVK</sequence>
<dbReference type="AlphaFoldDB" id="A0A249KAH5"/>
<protein>
    <submittedName>
        <fullName evidence="3">UDP-glucuronate 4-epimerase</fullName>
    </submittedName>
</protein>
<dbReference type="KEGG" id="nhi:B1s21160_05645"/>
<reference evidence="3 4" key="1">
    <citation type="submission" date="2016-07" db="EMBL/GenBank/DDBJ databases">
        <title>High microdiversification within the ubiquitous acI lineage of Actinobacteria.</title>
        <authorList>
            <person name="Neuenschwander S.M."/>
            <person name="Salcher M."/>
            <person name="Ghai R."/>
            <person name="Pernthaler J."/>
        </authorList>
    </citation>
    <scope>NUCLEOTIDE SEQUENCE [LARGE SCALE GENOMIC DNA]</scope>
    <source>
        <strain evidence="3">MMS-21-160</strain>
    </source>
</reference>